<feature type="compositionally biased region" description="Basic and acidic residues" evidence="1">
    <location>
        <begin position="90"/>
        <end position="108"/>
    </location>
</feature>
<sequence>MRRVPYPHALDAIRARGGWAVPVALTPDGGWDLDLLTAAVRDAAPRPTYLVPDFHNPTGALMDPETRAGLVALARRTGTPLVLDETLVELPHHRLDPERAPRRAHDGPRSPSWADSTSSSRTGGRPARPAD</sequence>
<comment type="caution">
    <text evidence="3">The sequence shown here is derived from an EMBL/GenBank/DDBJ whole genome shotgun (WGS) entry which is preliminary data.</text>
</comment>
<dbReference type="PANTHER" id="PTHR46577">
    <property type="entry name" value="HTH-TYPE TRANSCRIPTIONAL REGULATORY PROTEIN GABR"/>
    <property type="match status" value="1"/>
</dbReference>
<dbReference type="InterPro" id="IPR015424">
    <property type="entry name" value="PyrdxlP-dep_Trfase"/>
</dbReference>
<dbReference type="RefSeq" id="WP_028929153.1">
    <property type="nucleotide sequence ID" value="NZ_AUII01000003.1"/>
</dbReference>
<dbReference type="SUPFAM" id="SSF53383">
    <property type="entry name" value="PLP-dependent transferases"/>
    <property type="match status" value="1"/>
</dbReference>
<dbReference type="InterPro" id="IPR004839">
    <property type="entry name" value="Aminotransferase_I/II_large"/>
</dbReference>
<gene>
    <name evidence="3" type="ORF">PA7_01340</name>
</gene>
<reference evidence="3 4" key="1">
    <citation type="submission" date="2019-07" db="EMBL/GenBank/DDBJ databases">
        <title>Whole genome shotgun sequence of Pseudonocardia asaccharolytica NBRC 16224.</title>
        <authorList>
            <person name="Hosoyama A."/>
            <person name="Uohara A."/>
            <person name="Ohji S."/>
            <person name="Ichikawa N."/>
        </authorList>
    </citation>
    <scope>NUCLEOTIDE SEQUENCE [LARGE SCALE GENOMIC DNA]</scope>
    <source>
        <strain evidence="3 4">NBRC 16224</strain>
    </source>
</reference>
<evidence type="ECO:0000259" key="2">
    <source>
        <dbReference type="Pfam" id="PF00155"/>
    </source>
</evidence>
<feature type="domain" description="Aminotransferase class I/classII large" evidence="2">
    <location>
        <begin position="6"/>
        <end position="86"/>
    </location>
</feature>
<dbReference type="AlphaFoldDB" id="A0A511CV24"/>
<dbReference type="GO" id="GO:0030170">
    <property type="term" value="F:pyridoxal phosphate binding"/>
    <property type="evidence" value="ECO:0007669"/>
    <property type="project" value="InterPro"/>
</dbReference>
<dbReference type="EMBL" id="BJVI01000001">
    <property type="protein sequence ID" value="GEL16297.1"/>
    <property type="molecule type" value="Genomic_DNA"/>
</dbReference>
<feature type="compositionally biased region" description="Polar residues" evidence="1">
    <location>
        <begin position="113"/>
        <end position="122"/>
    </location>
</feature>
<keyword evidence="4" id="KW-1185">Reference proteome</keyword>
<organism evidence="3 4">
    <name type="scientific">Pseudonocardia asaccharolytica DSM 44247 = NBRC 16224</name>
    <dbReference type="NCBI Taxonomy" id="1123024"/>
    <lineage>
        <taxon>Bacteria</taxon>
        <taxon>Bacillati</taxon>
        <taxon>Actinomycetota</taxon>
        <taxon>Actinomycetes</taxon>
        <taxon>Pseudonocardiales</taxon>
        <taxon>Pseudonocardiaceae</taxon>
        <taxon>Pseudonocardia</taxon>
    </lineage>
</organism>
<evidence type="ECO:0000256" key="1">
    <source>
        <dbReference type="SAM" id="MobiDB-lite"/>
    </source>
</evidence>
<dbReference type="InterPro" id="IPR015421">
    <property type="entry name" value="PyrdxlP-dep_Trfase_major"/>
</dbReference>
<protein>
    <recommendedName>
        <fullName evidence="2">Aminotransferase class I/classII large domain-containing protein</fullName>
    </recommendedName>
</protein>
<dbReference type="Gene3D" id="3.40.640.10">
    <property type="entry name" value="Type I PLP-dependent aspartate aminotransferase-like (Major domain)"/>
    <property type="match status" value="1"/>
</dbReference>
<evidence type="ECO:0000313" key="4">
    <source>
        <dbReference type="Proteomes" id="UP000321328"/>
    </source>
</evidence>
<name>A0A511CV24_9PSEU</name>
<dbReference type="Proteomes" id="UP000321328">
    <property type="component" value="Unassembled WGS sequence"/>
</dbReference>
<evidence type="ECO:0000313" key="3">
    <source>
        <dbReference type="EMBL" id="GEL16297.1"/>
    </source>
</evidence>
<accession>A0A511CV24</accession>
<dbReference type="InterPro" id="IPR051446">
    <property type="entry name" value="HTH_trans_reg/aminotransferase"/>
</dbReference>
<dbReference type="Pfam" id="PF00155">
    <property type="entry name" value="Aminotran_1_2"/>
    <property type="match status" value="1"/>
</dbReference>
<proteinExistence type="predicted"/>
<feature type="region of interest" description="Disordered" evidence="1">
    <location>
        <begin position="87"/>
        <end position="131"/>
    </location>
</feature>
<dbReference type="PANTHER" id="PTHR46577:SF1">
    <property type="entry name" value="HTH-TYPE TRANSCRIPTIONAL REGULATORY PROTEIN GABR"/>
    <property type="match status" value="1"/>
</dbReference>